<organism evidence="1 2">
    <name type="scientific">Piloderma croceum (strain F 1598)</name>
    <dbReference type="NCBI Taxonomy" id="765440"/>
    <lineage>
        <taxon>Eukaryota</taxon>
        <taxon>Fungi</taxon>
        <taxon>Dikarya</taxon>
        <taxon>Basidiomycota</taxon>
        <taxon>Agaricomycotina</taxon>
        <taxon>Agaricomycetes</taxon>
        <taxon>Agaricomycetidae</taxon>
        <taxon>Atheliales</taxon>
        <taxon>Atheliaceae</taxon>
        <taxon>Piloderma</taxon>
    </lineage>
</organism>
<name>A0A0C3FYS0_PILCF</name>
<sequence>MLSSVGLVNNFSMLGDDLYTSFHNWKEECEERVVEKVTKTLIPQFEGLMGWISQIHSCDCPTNLAETLIQNWNPCLCNQAIRVSLDTVESGSSSGTGPQSVSNEE</sequence>
<keyword evidence="2" id="KW-1185">Reference proteome</keyword>
<proteinExistence type="predicted"/>
<protein>
    <submittedName>
        <fullName evidence="1">Uncharacterized protein</fullName>
    </submittedName>
</protein>
<accession>A0A0C3FYS0</accession>
<dbReference type="Proteomes" id="UP000054166">
    <property type="component" value="Unassembled WGS sequence"/>
</dbReference>
<evidence type="ECO:0000313" key="2">
    <source>
        <dbReference type="Proteomes" id="UP000054166"/>
    </source>
</evidence>
<gene>
    <name evidence="1" type="ORF">PILCRDRAFT_85032</name>
</gene>
<reference evidence="1 2" key="1">
    <citation type="submission" date="2014-04" db="EMBL/GenBank/DDBJ databases">
        <authorList>
            <consortium name="DOE Joint Genome Institute"/>
            <person name="Kuo A."/>
            <person name="Tarkka M."/>
            <person name="Buscot F."/>
            <person name="Kohler A."/>
            <person name="Nagy L.G."/>
            <person name="Floudas D."/>
            <person name="Copeland A."/>
            <person name="Barry K.W."/>
            <person name="Cichocki N."/>
            <person name="Veneault-Fourrey C."/>
            <person name="LaButti K."/>
            <person name="Lindquist E.A."/>
            <person name="Lipzen A."/>
            <person name="Lundell T."/>
            <person name="Morin E."/>
            <person name="Murat C."/>
            <person name="Sun H."/>
            <person name="Tunlid A."/>
            <person name="Henrissat B."/>
            <person name="Grigoriev I.V."/>
            <person name="Hibbett D.S."/>
            <person name="Martin F."/>
            <person name="Nordberg H.P."/>
            <person name="Cantor M.N."/>
            <person name="Hua S.X."/>
        </authorList>
    </citation>
    <scope>NUCLEOTIDE SEQUENCE [LARGE SCALE GENOMIC DNA]</scope>
    <source>
        <strain evidence="1 2">F 1598</strain>
    </source>
</reference>
<dbReference type="EMBL" id="KN832975">
    <property type="protein sequence ID" value="KIM89365.1"/>
    <property type="molecule type" value="Genomic_DNA"/>
</dbReference>
<dbReference type="HOGENOM" id="CLU_152086_0_0_1"/>
<dbReference type="InParanoid" id="A0A0C3FYS0"/>
<dbReference type="AlphaFoldDB" id="A0A0C3FYS0"/>
<reference evidence="2" key="2">
    <citation type="submission" date="2015-01" db="EMBL/GenBank/DDBJ databases">
        <title>Evolutionary Origins and Diversification of the Mycorrhizal Mutualists.</title>
        <authorList>
            <consortium name="DOE Joint Genome Institute"/>
            <consortium name="Mycorrhizal Genomics Consortium"/>
            <person name="Kohler A."/>
            <person name="Kuo A."/>
            <person name="Nagy L.G."/>
            <person name="Floudas D."/>
            <person name="Copeland A."/>
            <person name="Barry K.W."/>
            <person name="Cichocki N."/>
            <person name="Veneault-Fourrey C."/>
            <person name="LaButti K."/>
            <person name="Lindquist E.A."/>
            <person name="Lipzen A."/>
            <person name="Lundell T."/>
            <person name="Morin E."/>
            <person name="Murat C."/>
            <person name="Riley R."/>
            <person name="Ohm R."/>
            <person name="Sun H."/>
            <person name="Tunlid A."/>
            <person name="Henrissat B."/>
            <person name="Grigoriev I.V."/>
            <person name="Hibbett D.S."/>
            <person name="Martin F."/>
        </authorList>
    </citation>
    <scope>NUCLEOTIDE SEQUENCE [LARGE SCALE GENOMIC DNA]</scope>
    <source>
        <strain evidence="2">F 1598</strain>
    </source>
</reference>
<evidence type="ECO:0000313" key="1">
    <source>
        <dbReference type="EMBL" id="KIM89365.1"/>
    </source>
</evidence>